<dbReference type="InterPro" id="IPR001548">
    <property type="entry name" value="Peptidase_M2"/>
</dbReference>
<evidence type="ECO:0000256" key="10">
    <source>
        <dbReference type="PROSITE-ProRule" id="PRU01355"/>
    </source>
</evidence>
<dbReference type="AlphaFoldDB" id="A0A6J2JY49"/>
<evidence type="ECO:0000256" key="4">
    <source>
        <dbReference type="ARBA" id="ARBA00023180"/>
    </source>
</evidence>
<organism evidence="15 16">
    <name type="scientific">Bombyx mandarina</name>
    <name type="common">Wild silk moth</name>
    <name type="synonym">Wild silkworm</name>
    <dbReference type="NCBI Taxonomy" id="7092"/>
    <lineage>
        <taxon>Eukaryota</taxon>
        <taxon>Metazoa</taxon>
        <taxon>Ecdysozoa</taxon>
        <taxon>Arthropoda</taxon>
        <taxon>Hexapoda</taxon>
        <taxon>Insecta</taxon>
        <taxon>Pterygota</taxon>
        <taxon>Neoptera</taxon>
        <taxon>Endopterygota</taxon>
        <taxon>Lepidoptera</taxon>
        <taxon>Glossata</taxon>
        <taxon>Ditrysia</taxon>
        <taxon>Bombycoidea</taxon>
        <taxon>Bombycidae</taxon>
        <taxon>Bombycinae</taxon>
        <taxon>Bombyx</taxon>
    </lineage>
</organism>
<protein>
    <recommendedName>
        <fullName evidence="11">Angiotensin-converting enzyme</fullName>
        <ecNumber evidence="11">3.4.-.-</ecNumber>
    </recommendedName>
</protein>
<feature type="transmembrane region" description="Helical" evidence="13">
    <location>
        <begin position="682"/>
        <end position="701"/>
    </location>
</feature>
<feature type="compositionally biased region" description="Polar residues" evidence="12">
    <location>
        <begin position="24"/>
        <end position="43"/>
    </location>
</feature>
<accession>A0A6J2JY49</accession>
<evidence type="ECO:0000256" key="9">
    <source>
        <dbReference type="PIRSR" id="PIRSR601548-8"/>
    </source>
</evidence>
<evidence type="ECO:0000256" key="7">
    <source>
        <dbReference type="PIRSR" id="PIRSR601548-3"/>
    </source>
</evidence>
<keyword evidence="13" id="KW-1133">Transmembrane helix</keyword>
<dbReference type="GO" id="GO:0008237">
    <property type="term" value="F:metallopeptidase activity"/>
    <property type="evidence" value="ECO:0007669"/>
    <property type="project" value="UniProtKB-KW"/>
</dbReference>
<evidence type="ECO:0000256" key="2">
    <source>
        <dbReference type="ARBA" id="ARBA00022729"/>
    </source>
</evidence>
<dbReference type="RefSeq" id="XP_028034811.1">
    <property type="nucleotide sequence ID" value="XM_028179010.1"/>
</dbReference>
<feature type="binding site" evidence="9">
    <location>
        <position position="448"/>
    </location>
    <ligand>
        <name>Zn(2+)</name>
        <dbReference type="ChEBI" id="CHEBI:29105"/>
        <label>2</label>
        <note>catalytic</note>
    </ligand>
</feature>
<keyword evidence="7 11" id="KW-0862">Zinc</keyword>
<evidence type="ECO:0000313" key="15">
    <source>
        <dbReference type="Proteomes" id="UP000504629"/>
    </source>
</evidence>
<feature type="glycosylation site" description="N-linked (GlcNAc...) asparagine; partial" evidence="5">
    <location>
        <position position="217"/>
    </location>
</feature>
<dbReference type="GO" id="GO:0006508">
    <property type="term" value="P:proteolysis"/>
    <property type="evidence" value="ECO:0007669"/>
    <property type="project" value="UniProtKB-KW"/>
</dbReference>
<reference evidence="16" key="1">
    <citation type="submission" date="2025-08" db="UniProtKB">
        <authorList>
            <consortium name="RefSeq"/>
        </authorList>
    </citation>
    <scope>IDENTIFICATION</scope>
    <source>
        <tissue evidence="16">Silk gland</tissue>
    </source>
</reference>
<sequence>MIVARFICLVGIISTAVSVQFQTNPSSDMSADETSTPKNNKTLDVSDESGHELETDVDDIKEKKFLDEAMKAILDPHAFIPKNQDELESYKLQLDELNKSNISLDSFLSEMDNLSLEVCKTSQKALWSYVSDINNETKKNKMVRITAEEDEIKKQYWNILKTKYLSDDTIKYDRNYQRKIRIIKNRGTNVQMPQSKQREEIDLMQRIWSRVSLCAYNTSCNNEDSIRSMSDVITIFKTSNDSKELAYYWKAFRDMTGRKIRPIFKDYVTRMNAVAKSENFSDAGEMWRLSYDDDDFVETVKRIWNEMKPLYNLIRDYVRLKLKSYYPEDIKIDTNCIPAHLLGNLWAQEWQAIYPKVIAYPKHYRHKTFTQGLKSKDLFDAVDLFHQSLGFDSANDSYKDISDGVPSANCLPSSHDMCDGVNYKIKWCGDKITDVEVALSQAARLLGHVQYFKHYKDLSPLYRDGPNPAFHDAISDIVAVQLTVPDHLKTLNLVKASTGREVTINHLLWLALEKIPLMAYAYVLDTWRWDIFGNSSLENWNAHWWDLRTKETGVSPPVLRNESDLDPAAKYHVVSHVQYITYLISHVLEFQILFSLCKKVNHTGPLHECSLYGHKEVGKLLSNGMALGASEDWKTVLETMTGERQLSTEGILEYFSILEDFLRKENLRLAAVVEDMDKSAPIVVGAIVVFLTVLIIVLYCAKKHDLGRKMRSFCGLTKNGSLDIVTNEVPQSKTNDIEGIVEDKV</sequence>
<evidence type="ECO:0000256" key="12">
    <source>
        <dbReference type="SAM" id="MobiDB-lite"/>
    </source>
</evidence>
<proteinExistence type="inferred from homology"/>
<keyword evidence="13" id="KW-0472">Membrane</keyword>
<evidence type="ECO:0000256" key="6">
    <source>
        <dbReference type="PIRSR" id="PIRSR601548-2"/>
    </source>
</evidence>
<comment type="cofactor">
    <cofactor evidence="11">
        <name>Zn(2+)</name>
        <dbReference type="ChEBI" id="CHEBI:29105"/>
    </cofactor>
    <text evidence="11">Binds 1 zinc ion per subunit.</text>
</comment>
<keyword evidence="11" id="KW-0645">Protease</keyword>
<evidence type="ECO:0000256" key="1">
    <source>
        <dbReference type="ARBA" id="ARBA00008139"/>
    </source>
</evidence>
<dbReference type="EC" id="3.4.-.-" evidence="11"/>
<feature type="binding site" evidence="6">
    <location>
        <position position="291"/>
    </location>
    <ligand>
        <name>chloride</name>
        <dbReference type="ChEBI" id="CHEBI:17996"/>
        <label>1</label>
    </ligand>
</feature>
<keyword evidence="4 5" id="KW-0325">Glycoprotein</keyword>
<evidence type="ECO:0000256" key="11">
    <source>
        <dbReference type="RuleBase" id="RU361144"/>
    </source>
</evidence>
<comment type="similarity">
    <text evidence="1 10 11">Belongs to the peptidase M2 family.</text>
</comment>
<evidence type="ECO:0000256" key="13">
    <source>
        <dbReference type="SAM" id="Phobius"/>
    </source>
</evidence>
<feature type="chain" id="PRO_5026868699" description="Angiotensin-converting enzyme" evidence="14">
    <location>
        <begin position="19"/>
        <end position="745"/>
    </location>
</feature>
<dbReference type="GO" id="GO:0005615">
    <property type="term" value="C:extracellular space"/>
    <property type="evidence" value="ECO:0007669"/>
    <property type="project" value="TreeGrafter"/>
</dbReference>
<dbReference type="Proteomes" id="UP000504629">
    <property type="component" value="Unplaced"/>
</dbReference>
<evidence type="ECO:0000256" key="3">
    <source>
        <dbReference type="ARBA" id="ARBA00023157"/>
    </source>
</evidence>
<dbReference type="GO" id="GO:0005886">
    <property type="term" value="C:plasma membrane"/>
    <property type="evidence" value="ECO:0007669"/>
    <property type="project" value="TreeGrafter"/>
</dbReference>
<dbReference type="GO" id="GO:0046872">
    <property type="term" value="F:metal ion binding"/>
    <property type="evidence" value="ECO:0007669"/>
    <property type="project" value="UniProtKB-KW"/>
</dbReference>
<dbReference type="GO" id="GO:0008241">
    <property type="term" value="F:peptidyl-dipeptidase activity"/>
    <property type="evidence" value="ECO:0007669"/>
    <property type="project" value="InterPro"/>
</dbReference>
<evidence type="ECO:0000256" key="14">
    <source>
        <dbReference type="SAM" id="SignalP"/>
    </source>
</evidence>
<gene>
    <name evidence="16" type="primary">LOC114246475</name>
</gene>
<feature type="disulfide bond" evidence="8">
    <location>
        <begin position="597"/>
        <end position="609"/>
    </location>
</feature>
<keyword evidence="11" id="KW-0121">Carboxypeptidase</keyword>
<dbReference type="PANTHER" id="PTHR10514:SF44">
    <property type="entry name" value="ANGIOTENSIN-CONVERTING ENZYME-RELATED"/>
    <property type="match status" value="1"/>
</dbReference>
<comment type="caution">
    <text evidence="10">Lacks conserved residue(s) required for the propagation of feature annotation.</text>
</comment>
<feature type="region of interest" description="Disordered" evidence="12">
    <location>
        <begin position="24"/>
        <end position="54"/>
    </location>
</feature>
<keyword evidence="15" id="KW-1185">Reference proteome</keyword>
<dbReference type="CDD" id="cd06461">
    <property type="entry name" value="M2_ACE"/>
    <property type="match status" value="1"/>
</dbReference>
<keyword evidence="2 14" id="KW-0732">Signal</keyword>
<dbReference type="KEGG" id="bman:114246475"/>
<name>A0A6J2JY49_BOMMA</name>
<keyword evidence="13" id="KW-0812">Transmembrane</keyword>
<dbReference type="SUPFAM" id="SSF55486">
    <property type="entry name" value="Metalloproteases ('zincins'), catalytic domain"/>
    <property type="match status" value="1"/>
</dbReference>
<keyword evidence="7 11" id="KW-0479">Metal-binding</keyword>
<feature type="binding site" evidence="7">
    <location>
        <position position="448"/>
    </location>
    <ligand>
        <name>Zn(2+)</name>
        <dbReference type="ChEBI" id="CHEBI:29105"/>
        <label>1</label>
        <note>catalytic</note>
    </ligand>
</feature>
<dbReference type="GO" id="GO:0004180">
    <property type="term" value="F:carboxypeptidase activity"/>
    <property type="evidence" value="ECO:0007669"/>
    <property type="project" value="UniProtKB-KW"/>
</dbReference>
<feature type="disulfide bond" evidence="8 10">
    <location>
        <begin position="410"/>
        <end position="428"/>
    </location>
</feature>
<dbReference type="Pfam" id="PF01401">
    <property type="entry name" value="Peptidase_M2"/>
    <property type="match status" value="1"/>
</dbReference>
<dbReference type="PROSITE" id="PS52011">
    <property type="entry name" value="PEPTIDASE_M2"/>
    <property type="match status" value="1"/>
</dbReference>
<keyword evidence="3 8" id="KW-1015">Disulfide bond</keyword>
<dbReference type="GeneID" id="114246475"/>
<feature type="signal peptide" evidence="14">
    <location>
        <begin position="1"/>
        <end position="18"/>
    </location>
</feature>
<keyword evidence="11" id="KW-0482">Metalloprotease</keyword>
<dbReference type="PRINTS" id="PR00791">
    <property type="entry name" value="PEPDIPTASEA"/>
</dbReference>
<evidence type="ECO:0000313" key="16">
    <source>
        <dbReference type="RefSeq" id="XP_028034811.1"/>
    </source>
</evidence>
<keyword evidence="11" id="KW-0378">Hydrolase</keyword>
<evidence type="ECO:0000256" key="5">
    <source>
        <dbReference type="PIRSR" id="PIRSR601548-10"/>
    </source>
</evidence>
<dbReference type="PANTHER" id="PTHR10514">
    <property type="entry name" value="ANGIOTENSIN-CONVERTING ENZYME"/>
    <property type="match status" value="1"/>
</dbReference>
<dbReference type="OrthoDB" id="10029630at2759"/>
<evidence type="ECO:0000256" key="8">
    <source>
        <dbReference type="PIRSR" id="PIRSR601548-4"/>
    </source>
</evidence>